<feature type="transmembrane region" description="Helical" evidence="8">
    <location>
        <begin position="292"/>
        <end position="321"/>
    </location>
</feature>
<dbReference type="GO" id="GO:0005886">
    <property type="term" value="C:plasma membrane"/>
    <property type="evidence" value="ECO:0007669"/>
    <property type="project" value="UniProtKB-SubCell"/>
</dbReference>
<gene>
    <name evidence="11" type="ORF">EJ913_10685</name>
</gene>
<dbReference type="Pfam" id="PF12704">
    <property type="entry name" value="MacB_PCD"/>
    <property type="match status" value="1"/>
</dbReference>
<evidence type="ECO:0000256" key="3">
    <source>
        <dbReference type="ARBA" id="ARBA00022692"/>
    </source>
</evidence>
<proteinExistence type="inferred from homology"/>
<dbReference type="GO" id="GO:0022857">
    <property type="term" value="F:transmembrane transporter activity"/>
    <property type="evidence" value="ECO:0007669"/>
    <property type="project" value="TreeGrafter"/>
</dbReference>
<evidence type="ECO:0000256" key="7">
    <source>
        <dbReference type="SAM" id="MobiDB-lite"/>
    </source>
</evidence>
<dbReference type="Proteomes" id="UP000280346">
    <property type="component" value="Unassembled WGS sequence"/>
</dbReference>
<feature type="transmembrane region" description="Helical" evidence="8">
    <location>
        <begin position="383"/>
        <end position="402"/>
    </location>
</feature>
<feature type="domain" description="ABC3 transporter permease C-terminal" evidence="9">
    <location>
        <begin position="300"/>
        <end position="412"/>
    </location>
</feature>
<evidence type="ECO:0000256" key="4">
    <source>
        <dbReference type="ARBA" id="ARBA00022989"/>
    </source>
</evidence>
<keyword evidence="5 8" id="KW-0472">Membrane</keyword>
<feature type="transmembrane region" description="Helical" evidence="8">
    <location>
        <begin position="49"/>
        <end position="69"/>
    </location>
</feature>
<evidence type="ECO:0000313" key="12">
    <source>
        <dbReference type="Proteomes" id="UP000280346"/>
    </source>
</evidence>
<reference evidence="11 12" key="1">
    <citation type="submission" date="2018-12" db="EMBL/GenBank/DDBJ databases">
        <authorList>
            <person name="Yang Y."/>
        </authorList>
    </citation>
    <scope>NUCLEOTIDE SEQUENCE [LARGE SCALE GENOMIC DNA]</scope>
    <source>
        <strain evidence="11 12">GSF71</strain>
    </source>
</reference>
<protein>
    <submittedName>
        <fullName evidence="11">ABC transporter permease</fullName>
    </submittedName>
</protein>
<evidence type="ECO:0000256" key="1">
    <source>
        <dbReference type="ARBA" id="ARBA00004651"/>
    </source>
</evidence>
<dbReference type="PANTHER" id="PTHR30572:SF4">
    <property type="entry name" value="ABC TRANSPORTER PERMEASE YTRF"/>
    <property type="match status" value="1"/>
</dbReference>
<comment type="similarity">
    <text evidence="6">Belongs to the ABC-4 integral membrane protein family.</text>
</comment>
<evidence type="ECO:0000259" key="10">
    <source>
        <dbReference type="Pfam" id="PF12704"/>
    </source>
</evidence>
<sequence>MTPPSDHPPDAPPDHPPDHPPDERHGGGRLRELVADAFRNLCSVRQRSLLALLGVVIGTAAVIALVNIGDNAKHHALSQFQAMGTDLLTVRREFSALGQPPAFTLDDVAALAALPEIDAAAPLAVGGLEIVRGRARVSLGVAGVTAEFFRLTRLTAAAGRVLSPLDARQTSVVLGSGAVRQLAGEGAPPAVGQWIRLGGYNYTIVGVLEPTVANPLLPIDTDNAVFVPLEGMRRVAAGGDIAGIVLRKPPETDDRAAGAAVAGHFAAPPRPRPVAVQTARQMIAAMAEQMEVYALLLAAVGGISLVVGGVGVMNVMLMSVVERRREIGLRLALGARPRDIRAMFLIEATALSVAGGGLGALLGLAAAAVYARSAGWDFILSAAAPPLGIGMSLAVGLFFGLYPAIRASRLDPIVALRAE</sequence>
<dbReference type="PANTHER" id="PTHR30572">
    <property type="entry name" value="MEMBRANE COMPONENT OF TRANSPORTER-RELATED"/>
    <property type="match status" value="1"/>
</dbReference>
<comment type="subcellular location">
    <subcellularLocation>
        <location evidence="1">Cell membrane</location>
        <topology evidence="1">Multi-pass membrane protein</topology>
    </subcellularLocation>
</comment>
<evidence type="ECO:0000256" key="6">
    <source>
        <dbReference type="ARBA" id="ARBA00038076"/>
    </source>
</evidence>
<organism evidence="11 12">
    <name type="scientific">Azospirillum doebereinerae</name>
    <dbReference type="NCBI Taxonomy" id="92933"/>
    <lineage>
        <taxon>Bacteria</taxon>
        <taxon>Pseudomonadati</taxon>
        <taxon>Pseudomonadota</taxon>
        <taxon>Alphaproteobacteria</taxon>
        <taxon>Rhodospirillales</taxon>
        <taxon>Azospirillaceae</taxon>
        <taxon>Azospirillum</taxon>
    </lineage>
</organism>
<evidence type="ECO:0000256" key="2">
    <source>
        <dbReference type="ARBA" id="ARBA00022475"/>
    </source>
</evidence>
<dbReference type="AlphaFoldDB" id="A0A433J9R0"/>
<evidence type="ECO:0000256" key="8">
    <source>
        <dbReference type="SAM" id="Phobius"/>
    </source>
</evidence>
<feature type="domain" description="MacB-like periplasmic core" evidence="10">
    <location>
        <begin position="48"/>
        <end position="261"/>
    </location>
</feature>
<evidence type="ECO:0000259" key="9">
    <source>
        <dbReference type="Pfam" id="PF02687"/>
    </source>
</evidence>
<evidence type="ECO:0000313" key="11">
    <source>
        <dbReference type="EMBL" id="RUQ72035.1"/>
    </source>
</evidence>
<feature type="region of interest" description="Disordered" evidence="7">
    <location>
        <begin position="1"/>
        <end position="27"/>
    </location>
</feature>
<dbReference type="InterPro" id="IPR003838">
    <property type="entry name" value="ABC3_permease_C"/>
</dbReference>
<feature type="compositionally biased region" description="Basic and acidic residues" evidence="7">
    <location>
        <begin position="7"/>
        <end position="27"/>
    </location>
</feature>
<keyword evidence="3 8" id="KW-0812">Transmembrane</keyword>
<dbReference type="InterPro" id="IPR050250">
    <property type="entry name" value="Macrolide_Exporter_MacB"/>
</dbReference>
<dbReference type="RefSeq" id="WP_126997594.1">
    <property type="nucleotide sequence ID" value="NZ_CP173192.1"/>
</dbReference>
<dbReference type="EMBL" id="RZIJ01000007">
    <property type="protein sequence ID" value="RUQ72035.1"/>
    <property type="molecule type" value="Genomic_DNA"/>
</dbReference>
<keyword evidence="2" id="KW-1003">Cell membrane</keyword>
<feature type="transmembrane region" description="Helical" evidence="8">
    <location>
        <begin position="342"/>
        <end position="371"/>
    </location>
</feature>
<accession>A0A433J9R0</accession>
<keyword evidence="4 8" id="KW-1133">Transmembrane helix</keyword>
<keyword evidence="12" id="KW-1185">Reference proteome</keyword>
<dbReference type="InterPro" id="IPR025857">
    <property type="entry name" value="MacB_PCD"/>
</dbReference>
<name>A0A433J9R0_9PROT</name>
<evidence type="ECO:0000256" key="5">
    <source>
        <dbReference type="ARBA" id="ARBA00023136"/>
    </source>
</evidence>
<dbReference type="Pfam" id="PF02687">
    <property type="entry name" value="FtsX"/>
    <property type="match status" value="1"/>
</dbReference>
<comment type="caution">
    <text evidence="11">The sequence shown here is derived from an EMBL/GenBank/DDBJ whole genome shotgun (WGS) entry which is preliminary data.</text>
</comment>
<dbReference type="OrthoDB" id="9770036at2"/>